<dbReference type="EMBL" id="JAUFQU010000022">
    <property type="protein sequence ID" value="MDN3709209.1"/>
    <property type="molecule type" value="Genomic_DNA"/>
</dbReference>
<evidence type="ECO:0000313" key="3">
    <source>
        <dbReference type="Proteomes" id="UP001242368"/>
    </source>
</evidence>
<dbReference type="InterPro" id="IPR045828">
    <property type="entry name" value="PKD_Bacteroidetes"/>
</dbReference>
<keyword evidence="3" id="KW-1185">Reference proteome</keyword>
<gene>
    <name evidence="2" type="ORF">QW060_19450</name>
</gene>
<dbReference type="Proteomes" id="UP001242368">
    <property type="component" value="Unassembled WGS sequence"/>
</dbReference>
<comment type="caution">
    <text evidence="2">The sequence shown here is derived from an EMBL/GenBank/DDBJ whole genome shotgun (WGS) entry which is preliminary data.</text>
</comment>
<dbReference type="RefSeq" id="WP_290364958.1">
    <property type="nucleotide sequence ID" value="NZ_JAUFQU010000022.1"/>
</dbReference>
<dbReference type="Pfam" id="PF19406">
    <property type="entry name" value="PKD_5"/>
    <property type="match status" value="1"/>
</dbReference>
<reference evidence="3" key="1">
    <citation type="journal article" date="2019" name="Int. J. Syst. Evol. Microbiol.">
        <title>The Global Catalogue of Microorganisms (GCM) 10K type strain sequencing project: providing services to taxonomists for standard genome sequencing and annotation.</title>
        <authorList>
            <consortium name="The Broad Institute Genomics Platform"/>
            <consortium name="The Broad Institute Genome Sequencing Center for Infectious Disease"/>
            <person name="Wu L."/>
            <person name="Ma J."/>
        </authorList>
    </citation>
    <scope>NUCLEOTIDE SEQUENCE [LARGE SCALE GENOMIC DNA]</scope>
    <source>
        <strain evidence="3">CECT 7184</strain>
    </source>
</reference>
<proteinExistence type="predicted"/>
<name>A0ABT8D1V4_9FLAO</name>
<sequence length="178" mass="19390">MIVCDGDTVPEILLKPSNAPDGTGYFVSNSNPSIGLSDYFQVTDDKIASFVALNDTNTVKTAVLTIQPYVIGEGCGGASYSFTITVKPKAVTTDIIVNDETICKGEDVILNALSNLQNPVFKWYSDPDLTTELFVGVSYQVMPAVTTNITLQSAIMIFVKIAQIMLRKLRLPFVKNQQ</sequence>
<organism evidence="2 3">
    <name type="scientific">Paenimyroides ceti</name>
    <dbReference type="NCBI Taxonomy" id="395087"/>
    <lineage>
        <taxon>Bacteria</taxon>
        <taxon>Pseudomonadati</taxon>
        <taxon>Bacteroidota</taxon>
        <taxon>Flavobacteriia</taxon>
        <taxon>Flavobacteriales</taxon>
        <taxon>Flavobacteriaceae</taxon>
        <taxon>Paenimyroides</taxon>
    </lineage>
</organism>
<protein>
    <recommendedName>
        <fullName evidence="1">PKD-like domain-containing protein</fullName>
    </recommendedName>
</protein>
<evidence type="ECO:0000259" key="1">
    <source>
        <dbReference type="Pfam" id="PF19406"/>
    </source>
</evidence>
<accession>A0ABT8D1V4</accession>
<evidence type="ECO:0000313" key="2">
    <source>
        <dbReference type="EMBL" id="MDN3709209.1"/>
    </source>
</evidence>
<feature type="domain" description="PKD-like" evidence="1">
    <location>
        <begin position="3"/>
        <end position="89"/>
    </location>
</feature>